<evidence type="ECO:0000313" key="1">
    <source>
        <dbReference type="EMBL" id="MBE6834552.1"/>
    </source>
</evidence>
<dbReference type="AlphaFoldDB" id="A0A928KZZ0"/>
<gene>
    <name evidence="1" type="ORF">E7512_13415</name>
</gene>
<protein>
    <submittedName>
        <fullName evidence="1">Uncharacterized protein</fullName>
    </submittedName>
</protein>
<name>A0A928KZZ0_9FIRM</name>
<sequence>MIFMTSILEEFAYGNLSPEVCTFRHNSEYGEVLRVLSQNEERLLARLNEEEKNIFENYVGAQGELNRLTAVGNLIYGYRLGLTMTAEAFVGIDGLVFGESND</sequence>
<dbReference type="InterPro" id="IPR049215">
    <property type="entry name" value="DUF6809"/>
</dbReference>
<comment type="caution">
    <text evidence="1">The sequence shown here is derived from an EMBL/GenBank/DDBJ whole genome shotgun (WGS) entry which is preliminary data.</text>
</comment>
<organism evidence="1 2">
    <name type="scientific">Faecalispora sporosphaeroides</name>
    <dbReference type="NCBI Taxonomy" id="1549"/>
    <lineage>
        <taxon>Bacteria</taxon>
        <taxon>Bacillati</taxon>
        <taxon>Bacillota</taxon>
        <taxon>Clostridia</taxon>
        <taxon>Eubacteriales</taxon>
        <taxon>Oscillospiraceae</taxon>
        <taxon>Faecalispora</taxon>
    </lineage>
</organism>
<dbReference type="Proteomes" id="UP000754750">
    <property type="component" value="Unassembled WGS sequence"/>
</dbReference>
<reference evidence="1" key="1">
    <citation type="submission" date="2019-04" db="EMBL/GenBank/DDBJ databases">
        <title>Evolution of Biomass-Degrading Anaerobic Consortia Revealed by Metagenomics.</title>
        <authorList>
            <person name="Peng X."/>
        </authorList>
    </citation>
    <scope>NUCLEOTIDE SEQUENCE</scope>
    <source>
        <strain evidence="1">SIG551</strain>
    </source>
</reference>
<dbReference type="EMBL" id="SVNY01000007">
    <property type="protein sequence ID" value="MBE6834552.1"/>
    <property type="molecule type" value="Genomic_DNA"/>
</dbReference>
<proteinExistence type="predicted"/>
<accession>A0A928KZZ0</accession>
<dbReference type="Pfam" id="PF20648">
    <property type="entry name" value="DUF6809"/>
    <property type="match status" value="1"/>
</dbReference>
<evidence type="ECO:0000313" key="2">
    <source>
        <dbReference type="Proteomes" id="UP000754750"/>
    </source>
</evidence>